<dbReference type="Proteomes" id="UP000028483">
    <property type="component" value="Unassembled WGS sequence"/>
</dbReference>
<sequence length="44" mass="4894">MLCELGQYWSASIATGIILCANILLREAAQRINAQPYQQALDLE</sequence>
<evidence type="ECO:0000313" key="3">
    <source>
        <dbReference type="Proteomes" id="UP000028483"/>
    </source>
</evidence>
<dbReference type="EMBL" id="CBSX010000213">
    <property type="protein sequence ID" value="CDH07641.1"/>
    <property type="molecule type" value="Genomic_DNA"/>
</dbReference>
<dbReference type="AlphaFoldDB" id="A0A077PD45"/>
<keyword evidence="1" id="KW-0812">Transmembrane</keyword>
<name>A0A077PD45_XENBV</name>
<evidence type="ECO:0000313" key="2">
    <source>
        <dbReference type="EMBL" id="CDH07641.1"/>
    </source>
</evidence>
<feature type="transmembrane region" description="Helical" evidence="1">
    <location>
        <begin position="6"/>
        <end position="25"/>
    </location>
</feature>
<accession>A0A077PD45</accession>
<gene>
    <name evidence="2" type="ORF">XBO1_480006</name>
</gene>
<keyword evidence="1" id="KW-0472">Membrane</keyword>
<organism evidence="2 3">
    <name type="scientific">Xenorhabdus bovienii str. oregonense</name>
    <dbReference type="NCBI Taxonomy" id="1398202"/>
    <lineage>
        <taxon>Bacteria</taxon>
        <taxon>Pseudomonadati</taxon>
        <taxon>Pseudomonadota</taxon>
        <taxon>Gammaproteobacteria</taxon>
        <taxon>Enterobacterales</taxon>
        <taxon>Morganellaceae</taxon>
        <taxon>Xenorhabdus</taxon>
    </lineage>
</organism>
<proteinExistence type="predicted"/>
<reference evidence="2" key="1">
    <citation type="submission" date="2013-07" db="EMBL/GenBank/DDBJ databases">
        <title>Sub-species coevolution in mutualistic symbiosis.</title>
        <authorList>
            <person name="Murfin K."/>
            <person name="Klassen J."/>
            <person name="Lee M."/>
            <person name="Forst S."/>
            <person name="Stock P."/>
            <person name="Goodrich-Blair H."/>
        </authorList>
    </citation>
    <scope>NUCLEOTIDE SEQUENCE [LARGE SCALE GENOMIC DNA]</scope>
    <source>
        <strain evidence="2">Oregonense</strain>
    </source>
</reference>
<keyword evidence="1" id="KW-1133">Transmembrane helix</keyword>
<evidence type="ECO:0000256" key="1">
    <source>
        <dbReference type="SAM" id="Phobius"/>
    </source>
</evidence>
<protein>
    <submittedName>
        <fullName evidence="2">Uncharacterized protein</fullName>
    </submittedName>
</protein>
<dbReference type="HOGENOM" id="CLU_3224010_0_0_6"/>
<comment type="caution">
    <text evidence="2">The sequence shown here is derived from an EMBL/GenBank/DDBJ whole genome shotgun (WGS) entry which is preliminary data.</text>
</comment>